<dbReference type="EMBL" id="JABCKV010000064">
    <property type="protein sequence ID" value="KAG5644621.1"/>
    <property type="molecule type" value="Genomic_DNA"/>
</dbReference>
<gene>
    <name evidence="2" type="ORF">DXG03_008099</name>
</gene>
<protein>
    <submittedName>
        <fullName evidence="2">Uncharacterized protein</fullName>
    </submittedName>
</protein>
<accession>A0A9P7KAH6</accession>
<reference evidence="2" key="2">
    <citation type="submission" date="2021-10" db="EMBL/GenBank/DDBJ databases">
        <title>Phylogenomics reveals ancestral predisposition of the termite-cultivated fungus Termitomyces towards a domesticated lifestyle.</title>
        <authorList>
            <person name="Auxier B."/>
            <person name="Grum-Grzhimaylo A."/>
            <person name="Cardenas M.E."/>
            <person name="Lodge J.D."/>
            <person name="Laessoe T."/>
            <person name="Pedersen O."/>
            <person name="Smith M.E."/>
            <person name="Kuyper T.W."/>
            <person name="Franco-Molano E.A."/>
            <person name="Baroni T.J."/>
            <person name="Aanen D.K."/>
        </authorList>
    </citation>
    <scope>NUCLEOTIDE SEQUENCE</scope>
    <source>
        <strain evidence="2">AP01</strain>
        <tissue evidence="2">Mycelium</tissue>
    </source>
</reference>
<evidence type="ECO:0000313" key="3">
    <source>
        <dbReference type="Proteomes" id="UP000775547"/>
    </source>
</evidence>
<comment type="caution">
    <text evidence="2">The sequence shown here is derived from an EMBL/GenBank/DDBJ whole genome shotgun (WGS) entry which is preliminary data.</text>
</comment>
<dbReference type="AlphaFoldDB" id="A0A9P7KAH6"/>
<name>A0A9P7KAH6_9AGAR</name>
<keyword evidence="3" id="KW-1185">Reference proteome</keyword>
<feature type="region of interest" description="Disordered" evidence="1">
    <location>
        <begin position="393"/>
        <end position="448"/>
    </location>
</feature>
<dbReference type="Proteomes" id="UP000775547">
    <property type="component" value="Unassembled WGS sequence"/>
</dbReference>
<reference evidence="2" key="1">
    <citation type="submission" date="2020-07" db="EMBL/GenBank/DDBJ databases">
        <authorList>
            <person name="Nieuwenhuis M."/>
            <person name="Van De Peppel L.J.J."/>
        </authorList>
    </citation>
    <scope>NUCLEOTIDE SEQUENCE</scope>
    <source>
        <strain evidence="2">AP01</strain>
        <tissue evidence="2">Mycelium</tissue>
    </source>
</reference>
<evidence type="ECO:0000313" key="2">
    <source>
        <dbReference type="EMBL" id="KAG5644621.1"/>
    </source>
</evidence>
<proteinExistence type="predicted"/>
<organism evidence="2 3">
    <name type="scientific">Asterophora parasitica</name>
    <dbReference type="NCBI Taxonomy" id="117018"/>
    <lineage>
        <taxon>Eukaryota</taxon>
        <taxon>Fungi</taxon>
        <taxon>Dikarya</taxon>
        <taxon>Basidiomycota</taxon>
        <taxon>Agaricomycotina</taxon>
        <taxon>Agaricomycetes</taxon>
        <taxon>Agaricomycetidae</taxon>
        <taxon>Agaricales</taxon>
        <taxon>Tricholomatineae</taxon>
        <taxon>Lyophyllaceae</taxon>
        <taxon>Asterophora</taxon>
    </lineage>
</organism>
<dbReference type="PANTHER" id="PTHR48125:SF10">
    <property type="entry name" value="OS12G0136300 PROTEIN"/>
    <property type="match status" value="1"/>
</dbReference>
<evidence type="ECO:0000256" key="1">
    <source>
        <dbReference type="SAM" id="MobiDB-lite"/>
    </source>
</evidence>
<sequence length="464" mass="49856">MSRLTTTQIALPVGANPGWELEGKEEEEERKNISESCVLIHALRQSRDRWLYSTFPKFSSKARAKAGDQAPPPHTIQTRGKCDLEIGPHVFPDTTIYEVHYLSSQTQPATGYSYQPSAGSWQSKTPYGSYAPPAPPANKLKPFDLEKSSTPLISSLTAVTTITPTLINQVNSAASSNPTLANLLQLAAAGMATPDQLKTLGILIQSLATAENTQGLPPALAATPALPPLPTAPSAPVVPPPPAPIKEFDLVLEFRESPSERWIFPRGLLTCERTRGCPATGVTTDIVIVIKACLPFTQTNTPENPDTEQSPVGKNEVVTFCIQRTSAAVWDTVSRWAGNEEKMEQNRLKLEALNPAEHVYLGYQLSSGPLFSQLQIASGPTYTMKALKAGAAAAPRAKRKAPAKAKADSSTSQVRDPAATSEATPAPPAPKRRRVLQPERPPAAPIQCVSCKDKDVPLILGGRE</sequence>
<dbReference type="PANTHER" id="PTHR48125">
    <property type="entry name" value="LP07818P1"/>
    <property type="match status" value="1"/>
</dbReference>
<dbReference type="OrthoDB" id="5338195at2759"/>